<feature type="transmembrane region" description="Helical" evidence="1">
    <location>
        <begin position="216"/>
        <end position="234"/>
    </location>
</feature>
<proteinExistence type="predicted"/>
<feature type="transmembrane region" description="Helical" evidence="1">
    <location>
        <begin position="50"/>
        <end position="67"/>
    </location>
</feature>
<feature type="transmembrane region" description="Helical" evidence="1">
    <location>
        <begin position="13"/>
        <end position="43"/>
    </location>
</feature>
<name>A0A2P8VJU5_9ENTR</name>
<evidence type="ECO:0000256" key="1">
    <source>
        <dbReference type="SAM" id="Phobius"/>
    </source>
</evidence>
<feature type="transmembrane region" description="Helical" evidence="1">
    <location>
        <begin position="356"/>
        <end position="375"/>
    </location>
</feature>
<dbReference type="Proteomes" id="UP000240212">
    <property type="component" value="Unassembled WGS sequence"/>
</dbReference>
<evidence type="ECO:0000313" key="2">
    <source>
        <dbReference type="EMBL" id="PSN07812.1"/>
    </source>
</evidence>
<keyword evidence="1" id="KW-0812">Transmembrane</keyword>
<dbReference type="EMBL" id="PYEP01000004">
    <property type="protein sequence ID" value="PSN07812.1"/>
    <property type="molecule type" value="Genomic_DNA"/>
</dbReference>
<feature type="transmembrane region" description="Helical" evidence="1">
    <location>
        <begin position="304"/>
        <end position="322"/>
    </location>
</feature>
<sequence>MEITKITHNNDKWLFFSFIIIILVICLLPLWVSILLVAVAVFFVTAPHRIFLSAFLILLSAFFNAGVDITGDLVTYLSVFENIDKSTFTQEFAAEPLLLFFYDLCQQLGLDFKSALFIQSLLMNSVLMYALCVYFGTKALKIFPAIILYPQFIQQGLFLSRQSLSTLLFIALVVQGARHKTNHFKSLTFGILALLSHAAAILNIGLYLASRKIKGLMRWYWVLPIVLAALLLPLNESFITQHLAALTNISGSLDRKIGFYMNDGSEEATLGVFSLLMLPLHATFLLISTVLIKSKNTNNKIDSFSIIFIILYTAMLFLRNYSLLPTRLGMPIIIFSSLFFFNVTTLYSTLIKRVKLYETAFFIFICITFVRFLYTNDYGDYAITILGKESLLMSPINILFNK</sequence>
<dbReference type="AlphaFoldDB" id="A0A2P8VJU5"/>
<dbReference type="InterPro" id="IPR049458">
    <property type="entry name" value="EpsG-like"/>
</dbReference>
<feature type="transmembrane region" description="Helical" evidence="1">
    <location>
        <begin position="328"/>
        <end position="349"/>
    </location>
</feature>
<dbReference type="OrthoDB" id="9958300at2"/>
<keyword evidence="1" id="KW-1133">Transmembrane helix</keyword>
<dbReference type="RefSeq" id="WP_106877393.1">
    <property type="nucleotide sequence ID" value="NZ_JBOIPS010000001.1"/>
</dbReference>
<keyword evidence="3" id="KW-1185">Reference proteome</keyword>
<feature type="transmembrane region" description="Helical" evidence="1">
    <location>
        <begin position="158"/>
        <end position="177"/>
    </location>
</feature>
<comment type="caution">
    <text evidence="2">The sequence shown here is derived from an EMBL/GenBank/DDBJ whole genome shotgun (WGS) entry which is preliminary data.</text>
</comment>
<accession>A0A2P8VJU5</accession>
<organism evidence="2 3">
    <name type="scientific">Siccibacter turicensis</name>
    <dbReference type="NCBI Taxonomy" id="357233"/>
    <lineage>
        <taxon>Bacteria</taxon>
        <taxon>Pseudomonadati</taxon>
        <taxon>Pseudomonadota</taxon>
        <taxon>Gammaproteobacteria</taxon>
        <taxon>Enterobacterales</taxon>
        <taxon>Enterobacteriaceae</taxon>
        <taxon>Siccibacter</taxon>
    </lineage>
</organism>
<gene>
    <name evidence="2" type="ORF">C7G83_11890</name>
</gene>
<keyword evidence="1" id="KW-0472">Membrane</keyword>
<reference evidence="2 3" key="1">
    <citation type="submission" date="2018-03" db="EMBL/GenBank/DDBJ databases">
        <title>Draft genome sequence of the first documented clinical Siccibacter turicensis isolate in Austria.</title>
        <authorList>
            <person name="Lepuschitz S."/>
            <person name="Pekard-Amenitsch S."/>
            <person name="Haunold R."/>
            <person name="Schill S."/>
            <person name="Mach R."/>
            <person name="Allerberger F."/>
            <person name="Ruppitsch W."/>
            <person name="Forsythe S.J."/>
        </authorList>
    </citation>
    <scope>NUCLEOTIDE SEQUENCE [LARGE SCALE GENOMIC DNA]</scope>
    <source>
        <strain evidence="2 3">6100069499-17</strain>
    </source>
</reference>
<feature type="transmembrane region" description="Helical" evidence="1">
    <location>
        <begin position="116"/>
        <end position="137"/>
    </location>
</feature>
<dbReference type="Pfam" id="PF14897">
    <property type="entry name" value="EpsG"/>
    <property type="match status" value="1"/>
</dbReference>
<protein>
    <recommendedName>
        <fullName evidence="4">EpsG family protein</fullName>
    </recommendedName>
</protein>
<feature type="transmembrane region" description="Helical" evidence="1">
    <location>
        <begin position="189"/>
        <end position="209"/>
    </location>
</feature>
<feature type="transmembrane region" description="Helical" evidence="1">
    <location>
        <begin position="270"/>
        <end position="292"/>
    </location>
</feature>
<evidence type="ECO:0008006" key="4">
    <source>
        <dbReference type="Google" id="ProtNLM"/>
    </source>
</evidence>
<evidence type="ECO:0000313" key="3">
    <source>
        <dbReference type="Proteomes" id="UP000240212"/>
    </source>
</evidence>